<dbReference type="InterPro" id="IPR010583">
    <property type="entry name" value="MipA"/>
</dbReference>
<evidence type="ECO:0008006" key="9">
    <source>
        <dbReference type="Google" id="ProtNLM"/>
    </source>
</evidence>
<comment type="similarity">
    <text evidence="2">Belongs to the MipA/OmpV family.</text>
</comment>
<dbReference type="AlphaFoldDB" id="A0A2R8BXB5"/>
<evidence type="ECO:0000256" key="1">
    <source>
        <dbReference type="ARBA" id="ARBA00004442"/>
    </source>
</evidence>
<protein>
    <recommendedName>
        <fullName evidence="9">MltA-interacting protein</fullName>
    </recommendedName>
</protein>
<accession>A0A2R8BXB5</accession>
<dbReference type="PANTHER" id="PTHR38776">
    <property type="entry name" value="MLTA-INTERACTING PROTEIN-RELATED"/>
    <property type="match status" value="1"/>
</dbReference>
<comment type="subcellular location">
    <subcellularLocation>
        <location evidence="1">Cell outer membrane</location>
    </subcellularLocation>
</comment>
<dbReference type="Proteomes" id="UP000244912">
    <property type="component" value="Unassembled WGS sequence"/>
</dbReference>
<evidence type="ECO:0000313" key="7">
    <source>
        <dbReference type="EMBL" id="SPJ24790.1"/>
    </source>
</evidence>
<keyword evidence="8" id="KW-1185">Reference proteome</keyword>
<evidence type="ECO:0000256" key="3">
    <source>
        <dbReference type="ARBA" id="ARBA00022729"/>
    </source>
</evidence>
<gene>
    <name evidence="7" type="ORF">PAA8504_02628</name>
</gene>
<proteinExistence type="inferred from homology"/>
<dbReference type="SUPFAM" id="SSF56935">
    <property type="entry name" value="Porins"/>
    <property type="match status" value="1"/>
</dbReference>
<evidence type="ECO:0000256" key="5">
    <source>
        <dbReference type="ARBA" id="ARBA00023237"/>
    </source>
</evidence>
<evidence type="ECO:0000256" key="6">
    <source>
        <dbReference type="SAM" id="SignalP"/>
    </source>
</evidence>
<evidence type="ECO:0000256" key="4">
    <source>
        <dbReference type="ARBA" id="ARBA00023136"/>
    </source>
</evidence>
<reference evidence="8" key="1">
    <citation type="submission" date="2018-03" db="EMBL/GenBank/DDBJ databases">
        <authorList>
            <person name="Rodrigo-Torres L."/>
            <person name="Arahal R. D."/>
            <person name="Lucena T."/>
        </authorList>
    </citation>
    <scope>NUCLEOTIDE SEQUENCE [LARGE SCALE GENOMIC DNA]</scope>
    <source>
        <strain evidence="8">CECT 8504</strain>
    </source>
</reference>
<organism evidence="7 8">
    <name type="scientific">Palleronia abyssalis</name>
    <dbReference type="NCBI Taxonomy" id="1501240"/>
    <lineage>
        <taxon>Bacteria</taxon>
        <taxon>Pseudomonadati</taxon>
        <taxon>Pseudomonadota</taxon>
        <taxon>Alphaproteobacteria</taxon>
        <taxon>Rhodobacterales</taxon>
        <taxon>Roseobacteraceae</taxon>
        <taxon>Palleronia</taxon>
    </lineage>
</organism>
<dbReference type="EMBL" id="ONZF01000005">
    <property type="protein sequence ID" value="SPJ24790.1"/>
    <property type="molecule type" value="Genomic_DNA"/>
</dbReference>
<sequence length="270" mass="28704">MLYRFATAATLSLLAPAAFAGDLTLPMAEPAPVYAAPAPAASPNLVFTLSGGIAVKPEYFGSEDYTVGPSFGFGLNFVDIGPVNFGSADPYYQAEGLGLRGSFRYVDERSEDDSPELAGLDDVDETYELGLGVGYQSVRFDAFLDVRYGIGGHESFVGEVGADVKANPSERLTLSAGPRLLFGTDDYASTYFDVDEATSTLSQYDADGGLMTAGVEVGAKYRITDNWGVQGALTYDRFVGDAKDSPIVQQGSEDSYGLSVGLTRRITLDF</sequence>
<name>A0A2R8BXB5_9RHOB</name>
<dbReference type="Pfam" id="PF06629">
    <property type="entry name" value="MipA"/>
    <property type="match status" value="1"/>
</dbReference>
<dbReference type="RefSeq" id="WP_181375794.1">
    <property type="nucleotide sequence ID" value="NZ_ONZF01000005.1"/>
</dbReference>
<evidence type="ECO:0000256" key="2">
    <source>
        <dbReference type="ARBA" id="ARBA00005722"/>
    </source>
</evidence>
<dbReference type="GO" id="GO:0009279">
    <property type="term" value="C:cell outer membrane"/>
    <property type="evidence" value="ECO:0007669"/>
    <property type="project" value="UniProtKB-SubCell"/>
</dbReference>
<feature type="chain" id="PRO_5015342085" description="MltA-interacting protein" evidence="6">
    <location>
        <begin position="21"/>
        <end position="270"/>
    </location>
</feature>
<feature type="signal peptide" evidence="6">
    <location>
        <begin position="1"/>
        <end position="20"/>
    </location>
</feature>
<evidence type="ECO:0000313" key="8">
    <source>
        <dbReference type="Proteomes" id="UP000244912"/>
    </source>
</evidence>
<dbReference type="PANTHER" id="PTHR38776:SF1">
    <property type="entry name" value="MLTA-INTERACTING PROTEIN-RELATED"/>
    <property type="match status" value="1"/>
</dbReference>
<keyword evidence="4" id="KW-0472">Membrane</keyword>
<keyword evidence="5" id="KW-0998">Cell outer membrane</keyword>
<keyword evidence="3 6" id="KW-0732">Signal</keyword>